<dbReference type="NCBIfam" id="TIGR02492">
    <property type="entry name" value="flgK_ends"/>
    <property type="match status" value="1"/>
</dbReference>
<dbReference type="SUPFAM" id="SSF64518">
    <property type="entry name" value="Phase 1 flagellin"/>
    <property type="match status" value="2"/>
</dbReference>
<dbReference type="GO" id="GO:0009424">
    <property type="term" value="C:bacterial-type flagellum hook"/>
    <property type="evidence" value="ECO:0007669"/>
    <property type="project" value="InterPro"/>
</dbReference>
<evidence type="ECO:0000313" key="10">
    <source>
        <dbReference type="EMBL" id="ALI54049.1"/>
    </source>
</evidence>
<dbReference type="KEGG" id="cmar:IMCC12053_99"/>
<feature type="domain" description="Flagellar basal body rod protein N-terminal" evidence="7">
    <location>
        <begin position="6"/>
        <end position="35"/>
    </location>
</feature>
<dbReference type="InterPro" id="IPR001444">
    <property type="entry name" value="Flag_bb_rod_N"/>
</dbReference>
<dbReference type="GO" id="GO:0009425">
    <property type="term" value="C:bacterial-type flagellum basal body"/>
    <property type="evidence" value="ECO:0007669"/>
    <property type="project" value="UniProtKB-SubCell"/>
</dbReference>
<dbReference type="RefSeq" id="WP_062214699.1">
    <property type="nucleotide sequence ID" value="NZ_CP012023.1"/>
</dbReference>
<dbReference type="PANTHER" id="PTHR30033:SF2">
    <property type="entry name" value="FLAGELLAR HOOK PROTEIN"/>
    <property type="match status" value="1"/>
</dbReference>
<dbReference type="PANTHER" id="PTHR30033">
    <property type="entry name" value="FLAGELLAR HOOK-ASSOCIATED PROTEIN 1"/>
    <property type="match status" value="1"/>
</dbReference>
<dbReference type="Proteomes" id="UP000064920">
    <property type="component" value="Chromosome"/>
</dbReference>
<evidence type="ECO:0000313" key="11">
    <source>
        <dbReference type="Proteomes" id="UP000064920"/>
    </source>
</evidence>
<sequence>MAGLFDIGSSGIQAYRKALSVTGQNIANLNTEGYRRREASMEEISATQGDILSVSDQAGLGVRVSDISRAFDSFIVGRARDTASDFARADSYKGALDTLETVLLPEDYDLTFSINEFFDGISSIARAPGDTAGRVVALEQGRSLASAFQSLARSLQSFQTAIESEVRNNVEALNTELSGLADIQAQLISAGGSGKASNALLDQRDKSISAIADYVGLSADYNVRGDARLTLGATGNGPILVESKAAGQLAVTVRDGQINVYAGMGGAQTQTQQLTSGGLAGLIAAYEAVSQTTRDLDALARKVSRDLNSVHQGGITLDGDAGKDLYSLDSYTLTPSATNLGAITSYVSAVGELPEADIELEIVYDKSRALWSGAQADGTVVATGKNGFVYQGLDVSISGQAADGDTLFFSVSRGKAENMAFLLTRPEEFAAAGQLLTSEGLDNQGSATLTAQAFTPYVASGFESLMASLPNDDGVAAATRLRSDGFAGVIPASVSSLELFSLKTQDNVTFSLSDEQQTSLTELTLTLDGTEHSFETTAFKERIVSEADIDMANLAQMLNAGTITTGAGLSLADLGVFAAGESGLLSLASAQASLTAASLQADAKITGSVSLGNDTGSQIQVFTREGRQIAGTPLSDADVMQYLTPANGFLETAEYRADYLNGVAEGGLQNMSVSRKTPVGTQSLRFSGEGFVPPVVTDSVMPLSVQTPAQTLFLSVSSDAAAEIEIPQGVMADYIASEINALRGDLGVTATAQTRVELSEIPDGIVRFSLTGDNTQAIDIEGYVSDGDVSDLAVLINAQTHETGVTAYVSSSRDKFVLLNNTGADIVLGNISTSGEALKAMPVGKAGHPRLDTSVSLGDDAASFARFGGEVTLTASAKFSLTGTGGTKSSLADSFEGGLITRVVDQAGSWQELSFQTTEGIDGNEARPDGSLASAAALNFSVSLETDGSAARLEAVVEAKDFSEFSSGAVAAAMAAQLRGMTPVPTLTGAGFSDSSTLPQTGASITLSLGTQDYILTMDDGEILVSGPEAGRLSAGFNENLELVVSAHRGMETGQMLSVSSSASEASMAAFGLSESARQEVMTGRAFAADKLSETPVTLTLEIANAYFEVSVTEDSSGAVSVTSDVALPSNTLADIVVGEDGSYQFQITRSGADTLESFRIIASDGARTLGFTTTPNQILVTEAGLRLSTADSTAVDVTGTADSLISEHLSLENLPAEELIVILTGDGARRLSAQFEEADQPVQTGLNRPLEVLVSDALSGRLEIIDTISGHSIATRYVDETGRINVAGLDLLLNGDVATGDSFTIAANTRGAGDGRNISQILALQSLNKQTGQGGFATSFSALITDMGAKVKAGTIAAESAEAVRDAARELESEFSGVNLDTEAARLLEQQQAYQALARVLSTAKELLDTLMNSI</sequence>
<evidence type="ECO:0000256" key="5">
    <source>
        <dbReference type="ARBA" id="ARBA00022525"/>
    </source>
</evidence>
<dbReference type="GO" id="GO:0044780">
    <property type="term" value="P:bacterial-type flagellum assembly"/>
    <property type="evidence" value="ECO:0007669"/>
    <property type="project" value="InterPro"/>
</dbReference>
<accession>A0A0P0A6Y0</accession>
<comment type="similarity">
    <text evidence="3">Belongs to the flagella basal body rod proteins family.</text>
</comment>
<evidence type="ECO:0000256" key="1">
    <source>
        <dbReference type="ARBA" id="ARBA00004117"/>
    </source>
</evidence>
<protein>
    <recommendedName>
        <fullName evidence="4">Flagellar hook-associated protein 1</fullName>
    </recommendedName>
</protein>
<evidence type="ECO:0000256" key="3">
    <source>
        <dbReference type="ARBA" id="ARBA00009677"/>
    </source>
</evidence>
<dbReference type="PATRIC" id="fig|1397108.4.peg.103"/>
<evidence type="ECO:0000259" key="7">
    <source>
        <dbReference type="Pfam" id="PF00460"/>
    </source>
</evidence>
<dbReference type="Pfam" id="PF06429">
    <property type="entry name" value="Flg_bbr_C"/>
    <property type="match status" value="1"/>
</dbReference>
<proteinExistence type="inferred from homology"/>
<evidence type="ECO:0000256" key="2">
    <source>
        <dbReference type="ARBA" id="ARBA00004613"/>
    </source>
</evidence>
<dbReference type="InterPro" id="IPR002371">
    <property type="entry name" value="FlgK"/>
</dbReference>
<evidence type="ECO:0000259" key="9">
    <source>
        <dbReference type="Pfam" id="PF22638"/>
    </source>
</evidence>
<keyword evidence="6" id="KW-0975">Bacterial flagellum</keyword>
<dbReference type="Pfam" id="PF22638">
    <property type="entry name" value="FlgK_D1"/>
    <property type="match status" value="1"/>
</dbReference>
<dbReference type="GO" id="GO:0005198">
    <property type="term" value="F:structural molecule activity"/>
    <property type="evidence" value="ECO:0007669"/>
    <property type="project" value="InterPro"/>
</dbReference>
<keyword evidence="11" id="KW-1185">Reference proteome</keyword>
<dbReference type="EMBL" id="CP012023">
    <property type="protein sequence ID" value="ALI54049.1"/>
    <property type="molecule type" value="Genomic_DNA"/>
</dbReference>
<dbReference type="GO" id="GO:0005576">
    <property type="term" value="C:extracellular region"/>
    <property type="evidence" value="ECO:0007669"/>
    <property type="project" value="UniProtKB-SubCell"/>
</dbReference>
<evidence type="ECO:0000256" key="4">
    <source>
        <dbReference type="ARBA" id="ARBA00016244"/>
    </source>
</evidence>
<organism evidence="10 11">
    <name type="scientific">Celeribacter marinus</name>
    <dbReference type="NCBI Taxonomy" id="1397108"/>
    <lineage>
        <taxon>Bacteria</taxon>
        <taxon>Pseudomonadati</taxon>
        <taxon>Pseudomonadota</taxon>
        <taxon>Alphaproteobacteria</taxon>
        <taxon>Rhodobacterales</taxon>
        <taxon>Roseobacteraceae</taxon>
        <taxon>Celeribacter</taxon>
    </lineage>
</organism>
<dbReference type="InterPro" id="IPR053927">
    <property type="entry name" value="FlgK_helical"/>
</dbReference>
<keyword evidence="5" id="KW-0964">Secreted</keyword>
<dbReference type="Pfam" id="PF00460">
    <property type="entry name" value="Flg_bb_rod"/>
    <property type="match status" value="1"/>
</dbReference>
<name>A0A0P0A6Y0_9RHOB</name>
<evidence type="ECO:0000256" key="6">
    <source>
        <dbReference type="ARBA" id="ARBA00023143"/>
    </source>
</evidence>
<dbReference type="STRING" id="1397108.IMCC12053_99"/>
<reference evidence="10 11" key="1">
    <citation type="submission" date="2015-05" db="EMBL/GenBank/DDBJ databases">
        <authorList>
            <person name="Wang D.B."/>
            <person name="Wang M."/>
        </authorList>
    </citation>
    <scope>NUCLEOTIDE SEQUENCE [LARGE SCALE GENOMIC DNA]</scope>
    <source>
        <strain evidence="10 11">IMCC 12053</strain>
    </source>
</reference>
<evidence type="ECO:0000259" key="8">
    <source>
        <dbReference type="Pfam" id="PF06429"/>
    </source>
</evidence>
<feature type="domain" description="Flagellar hook-associated protein FlgK helical" evidence="9">
    <location>
        <begin position="97"/>
        <end position="326"/>
    </location>
</feature>
<keyword evidence="10" id="KW-0966">Cell projection</keyword>
<keyword evidence="10" id="KW-0282">Flagellum</keyword>
<dbReference type="InterPro" id="IPR010930">
    <property type="entry name" value="Flg_bb/hook_C_dom"/>
</dbReference>
<keyword evidence="10" id="KW-0969">Cilium</keyword>
<comment type="subcellular location">
    <subcellularLocation>
        <location evidence="1">Bacterial flagellum basal body</location>
    </subcellularLocation>
    <subcellularLocation>
        <location evidence="2">Secreted</location>
    </subcellularLocation>
</comment>
<feature type="domain" description="Flagellar basal-body/hook protein C-terminal" evidence="8">
    <location>
        <begin position="1375"/>
        <end position="1414"/>
    </location>
</feature>
<gene>
    <name evidence="10" type="ORF">IMCC12053_99</name>
</gene>